<dbReference type="InterPro" id="IPR050214">
    <property type="entry name" value="Cys_Synth/Cystath_Beta-Synth"/>
</dbReference>
<sequence length="303" mass="32328">MIHKDVTKLIGYTPMVRLNNLITEENAEVLVKLECFNPGGSIKDRIALNMINKAEQSGELKKNGVIVEPTSGNTGIGIAMVGAARGYKVILTMPDSMSLERRQMLKAYGAELVLTDASKGMKGSIEKAEEIAAEKNGIVLSQFTNDANPSAHRETTALEIIRDTEGRIDHFVAGVGTGGTVTGVGEILKSRIKGLEVTAVEPTKSAVISGEKPGPHKIAGIGAGFIPQVLNTDIIDRIEKVSNQEAYEMTKNLAKKEGLFLGISSGAAITAALRLAKELSNEQRIVVIAPDTGERYLSTGVFN</sequence>
<evidence type="ECO:0000256" key="10">
    <source>
        <dbReference type="ARBA" id="ARBA00047931"/>
    </source>
</evidence>
<dbReference type="GO" id="GO:0004124">
    <property type="term" value="F:cysteine synthase activity"/>
    <property type="evidence" value="ECO:0007669"/>
    <property type="project" value="UniProtKB-UniRule"/>
</dbReference>
<dbReference type="Pfam" id="PF00291">
    <property type="entry name" value="PALP"/>
    <property type="match status" value="1"/>
</dbReference>
<keyword evidence="7 13" id="KW-0808">Transferase</keyword>
<accession>E4RL66</accession>
<dbReference type="AlphaFoldDB" id="E4RL66"/>
<feature type="binding site" evidence="11">
    <location>
        <begin position="176"/>
        <end position="180"/>
    </location>
    <ligand>
        <name>pyridoxal 5'-phosphate</name>
        <dbReference type="ChEBI" id="CHEBI:597326"/>
    </ligand>
</feature>
<protein>
    <recommendedName>
        <fullName evidence="5 13">Cysteine synthase</fullName>
        <ecNumber evidence="4 13">2.5.1.47</ecNumber>
    </recommendedName>
</protein>
<evidence type="ECO:0000256" key="12">
    <source>
        <dbReference type="PIRSR" id="PIRSR605856-51"/>
    </source>
</evidence>
<dbReference type="STRING" id="656519.Halsa_2343"/>
<dbReference type="PROSITE" id="PS00901">
    <property type="entry name" value="CYS_SYNTHASE"/>
    <property type="match status" value="1"/>
</dbReference>
<evidence type="ECO:0000256" key="9">
    <source>
        <dbReference type="ARBA" id="ARBA00023192"/>
    </source>
</evidence>
<dbReference type="SUPFAM" id="SSF53686">
    <property type="entry name" value="Tryptophan synthase beta subunit-like PLP-dependent enzymes"/>
    <property type="match status" value="1"/>
</dbReference>
<evidence type="ECO:0000256" key="2">
    <source>
        <dbReference type="ARBA" id="ARBA00004962"/>
    </source>
</evidence>
<evidence type="ECO:0000313" key="15">
    <source>
        <dbReference type="EMBL" id="ADQ15747.1"/>
    </source>
</evidence>
<dbReference type="UniPathway" id="UPA00136">
    <property type="reaction ID" value="UER00200"/>
</dbReference>
<gene>
    <name evidence="15" type="ordered locus">Halsa_2343</name>
</gene>
<dbReference type="RefSeq" id="WP_013406806.1">
    <property type="nucleotide sequence ID" value="NC_014654.1"/>
</dbReference>
<dbReference type="PANTHER" id="PTHR10314">
    <property type="entry name" value="CYSTATHIONINE BETA-SYNTHASE"/>
    <property type="match status" value="1"/>
</dbReference>
<evidence type="ECO:0000256" key="5">
    <source>
        <dbReference type="ARBA" id="ARBA00019371"/>
    </source>
</evidence>
<dbReference type="Gene3D" id="3.40.50.1100">
    <property type="match status" value="2"/>
</dbReference>
<evidence type="ECO:0000259" key="14">
    <source>
        <dbReference type="Pfam" id="PF00291"/>
    </source>
</evidence>
<comment type="cofactor">
    <cofactor evidence="1 11 13">
        <name>pyridoxal 5'-phosphate</name>
        <dbReference type="ChEBI" id="CHEBI:597326"/>
    </cofactor>
</comment>
<dbReference type="NCBIfam" id="TIGR01136">
    <property type="entry name" value="cysKM"/>
    <property type="match status" value="1"/>
</dbReference>
<evidence type="ECO:0000256" key="1">
    <source>
        <dbReference type="ARBA" id="ARBA00001933"/>
    </source>
</evidence>
<name>E4RL66_HALHG</name>
<dbReference type="KEGG" id="has:Halsa_2343"/>
<dbReference type="EMBL" id="CP002304">
    <property type="protein sequence ID" value="ADQ15747.1"/>
    <property type="molecule type" value="Genomic_DNA"/>
</dbReference>
<reference evidence="15 16" key="2">
    <citation type="journal article" date="2011" name="J. Bacteriol.">
        <title>Complete Genome Sequence of the Haloalkaliphilic, Hydrogen Producing Halanaerobium hydrogenoformans.</title>
        <authorList>
            <person name="Brown S.D."/>
            <person name="Begemann M.B."/>
            <person name="Mormile M.R."/>
            <person name="Wall J.D."/>
            <person name="Han C.S."/>
            <person name="Goodwin L.A."/>
            <person name="Pitluck S."/>
            <person name="Land M.L."/>
            <person name="Hauser L.J."/>
            <person name="Elias D.A."/>
        </authorList>
    </citation>
    <scope>NUCLEOTIDE SEQUENCE [LARGE SCALE GENOMIC DNA]</scope>
    <source>
        <strain evidence="16">sapolanicus</strain>
    </source>
</reference>
<keyword evidence="8 11" id="KW-0663">Pyridoxal phosphate</keyword>
<dbReference type="FunFam" id="3.40.50.1100:FF:000002">
    <property type="entry name" value="Cysteine synthase"/>
    <property type="match status" value="1"/>
</dbReference>
<dbReference type="InterPro" id="IPR001926">
    <property type="entry name" value="TrpB-like_PALP"/>
</dbReference>
<keyword evidence="6 13" id="KW-0028">Amino-acid biosynthesis</keyword>
<dbReference type="GO" id="GO:0006535">
    <property type="term" value="P:cysteine biosynthetic process from serine"/>
    <property type="evidence" value="ECO:0007669"/>
    <property type="project" value="UniProtKB-UniRule"/>
</dbReference>
<comment type="pathway">
    <text evidence="2">Amino-acid biosynthesis; L-cysteine biosynthesis; L-cysteine from L-serine: step 2/2.</text>
</comment>
<dbReference type="InterPro" id="IPR036052">
    <property type="entry name" value="TrpB-like_PALP_sf"/>
</dbReference>
<dbReference type="InterPro" id="IPR005856">
    <property type="entry name" value="Cys_synth"/>
</dbReference>
<evidence type="ECO:0000256" key="13">
    <source>
        <dbReference type="RuleBase" id="RU003985"/>
    </source>
</evidence>
<reference evidence="15 16" key="1">
    <citation type="submission" date="2010-11" db="EMBL/GenBank/DDBJ databases">
        <title>Complete sequence of Halanaerobium sp. sapolanicus.</title>
        <authorList>
            <consortium name="US DOE Joint Genome Institute"/>
            <person name="Lucas S."/>
            <person name="Copeland A."/>
            <person name="Lapidus A."/>
            <person name="Cheng J.-F."/>
            <person name="Bruce D."/>
            <person name="Goodwin L."/>
            <person name="Pitluck S."/>
            <person name="Davenport K."/>
            <person name="Detter J.C."/>
            <person name="Han C."/>
            <person name="Tapia R."/>
            <person name="Land M."/>
            <person name="Hauser L."/>
            <person name="Jeffries C."/>
            <person name="Kyrpides N."/>
            <person name="Ivanova N."/>
            <person name="Mikhailova N."/>
            <person name="Begemann M.B."/>
            <person name="Mormile M.R."/>
            <person name="Wall J.D."/>
            <person name="Elias D.A."/>
            <person name="Woyke T."/>
        </authorList>
    </citation>
    <scope>NUCLEOTIDE SEQUENCE [LARGE SCALE GENOMIC DNA]</scope>
    <source>
        <strain evidence="16">sapolanicus</strain>
    </source>
</reference>
<dbReference type="FunFam" id="3.40.50.1100:FF:000118">
    <property type="entry name" value="Related to CYS4-cystathionine beta-synthase"/>
    <property type="match status" value="1"/>
</dbReference>
<feature type="binding site" evidence="11">
    <location>
        <position position="264"/>
    </location>
    <ligand>
        <name>pyridoxal 5'-phosphate</name>
        <dbReference type="ChEBI" id="CHEBI:597326"/>
    </ligand>
</feature>
<organism evidence="15 16">
    <name type="scientific">Halanaerobium hydrogeniformans</name>
    <name type="common">Halanaerobium sp. (strain sapolanicus)</name>
    <dbReference type="NCBI Taxonomy" id="656519"/>
    <lineage>
        <taxon>Bacteria</taxon>
        <taxon>Bacillati</taxon>
        <taxon>Bacillota</taxon>
        <taxon>Clostridia</taxon>
        <taxon>Halanaerobiales</taxon>
        <taxon>Halanaerobiaceae</taxon>
        <taxon>Halanaerobium</taxon>
    </lineage>
</organism>
<comment type="catalytic activity">
    <reaction evidence="10 13">
        <text>O-acetyl-L-serine + hydrogen sulfide = L-cysteine + acetate</text>
        <dbReference type="Rhea" id="RHEA:14829"/>
        <dbReference type="ChEBI" id="CHEBI:29919"/>
        <dbReference type="ChEBI" id="CHEBI:30089"/>
        <dbReference type="ChEBI" id="CHEBI:35235"/>
        <dbReference type="ChEBI" id="CHEBI:58340"/>
        <dbReference type="EC" id="2.5.1.47"/>
    </reaction>
</comment>
<evidence type="ECO:0000256" key="7">
    <source>
        <dbReference type="ARBA" id="ARBA00022679"/>
    </source>
</evidence>
<dbReference type="InterPro" id="IPR001216">
    <property type="entry name" value="P-phosphate_BS"/>
</dbReference>
<dbReference type="InterPro" id="IPR005859">
    <property type="entry name" value="CysK"/>
</dbReference>
<evidence type="ECO:0000256" key="4">
    <source>
        <dbReference type="ARBA" id="ARBA00012681"/>
    </source>
</evidence>
<evidence type="ECO:0000313" key="16">
    <source>
        <dbReference type="Proteomes" id="UP000007434"/>
    </source>
</evidence>
<proteinExistence type="inferred from homology"/>
<feature type="binding site" evidence="11">
    <location>
        <position position="73"/>
    </location>
    <ligand>
        <name>pyridoxal 5'-phosphate</name>
        <dbReference type="ChEBI" id="CHEBI:597326"/>
    </ligand>
</feature>
<keyword evidence="9 13" id="KW-0198">Cysteine biosynthesis</keyword>
<dbReference type="EC" id="2.5.1.47" evidence="4 13"/>
<evidence type="ECO:0000256" key="3">
    <source>
        <dbReference type="ARBA" id="ARBA00007103"/>
    </source>
</evidence>
<dbReference type="HOGENOM" id="CLU_021018_1_0_9"/>
<dbReference type="CDD" id="cd01561">
    <property type="entry name" value="CBS_like"/>
    <property type="match status" value="1"/>
</dbReference>
<feature type="domain" description="Tryptophan synthase beta chain-like PALP" evidence="14">
    <location>
        <begin position="6"/>
        <end position="291"/>
    </location>
</feature>
<evidence type="ECO:0000256" key="8">
    <source>
        <dbReference type="ARBA" id="ARBA00022898"/>
    </source>
</evidence>
<feature type="modified residue" description="N6-(pyridoxal phosphate)lysine" evidence="12">
    <location>
        <position position="43"/>
    </location>
</feature>
<dbReference type="Proteomes" id="UP000007434">
    <property type="component" value="Chromosome"/>
</dbReference>
<keyword evidence="16" id="KW-1185">Reference proteome</keyword>
<dbReference type="NCBIfam" id="TIGR01139">
    <property type="entry name" value="cysK"/>
    <property type="match status" value="1"/>
</dbReference>
<dbReference type="eggNOG" id="COG0031">
    <property type="taxonomic scope" value="Bacteria"/>
</dbReference>
<evidence type="ECO:0000256" key="6">
    <source>
        <dbReference type="ARBA" id="ARBA00022605"/>
    </source>
</evidence>
<evidence type="ECO:0000256" key="11">
    <source>
        <dbReference type="PIRSR" id="PIRSR605856-50"/>
    </source>
</evidence>
<comment type="similarity">
    <text evidence="3 13">Belongs to the cysteine synthase/cystathionine beta-synthase family.</text>
</comment>
<dbReference type="OrthoDB" id="9808024at2"/>